<proteinExistence type="predicted"/>
<reference evidence="1 2" key="1">
    <citation type="submission" date="2024-10" db="EMBL/GenBank/DDBJ databases">
        <authorList>
            <person name="Kim D."/>
        </authorList>
    </citation>
    <scope>NUCLEOTIDE SEQUENCE [LARGE SCALE GENOMIC DNA]</scope>
    <source>
        <strain evidence="1">BH-2024</strain>
    </source>
</reference>
<protein>
    <submittedName>
        <fullName evidence="1">Uncharacterized protein</fullName>
    </submittedName>
</protein>
<sequence length="511" mass="58288">MLFLSFSSLVLRQIRPSFCRCFSFLLMFAMLFVLISSGRSHPLGSTNDRIYFSNALHDPKDIVLQLVTVPPPMFKFADFSNKFVRLEKRRRQFGPVQAKKYERNCFFSPVQCMLVFRDGSKLYGPHKYINFARPTLGHGHLSQFDDGWVKACQAILVNIEDSVEKSEQCDGKLKQNLYALEKKVKEINILCLPNDKKPNCKFDNGNSHFLYSLTEAIRCCEDQNVGQTSAGNSQNDVNWSMVKVLAKQFRADFDTLVKEIELLVVIGESSLSKMSKEEVEEFCQKLEKLQNDLSESPGQYNGMPIQTANEKLRKILLENGHKWVKSAELDKEIQQILSNMIIAELIGIYEKELDKKIALINEISVNLHQIKTIAGIFQQKFLKIRELIGYINEPDGFKLMILKELAEKTKEKGKELKIVKNLMDSITKAKTAASKLTNAKETKAFIKLIENSDDTLRKEVPQFFGKVVTPVNAKDLLKTVFGIEEMEATKQAIEDAFMILASEISVPKRKN</sequence>
<name>A0ABD2JYM3_9BILA</name>
<organism evidence="1 2">
    <name type="scientific">Heterodera trifolii</name>
    <dbReference type="NCBI Taxonomy" id="157864"/>
    <lineage>
        <taxon>Eukaryota</taxon>
        <taxon>Metazoa</taxon>
        <taxon>Ecdysozoa</taxon>
        <taxon>Nematoda</taxon>
        <taxon>Chromadorea</taxon>
        <taxon>Rhabditida</taxon>
        <taxon>Tylenchina</taxon>
        <taxon>Tylenchomorpha</taxon>
        <taxon>Tylenchoidea</taxon>
        <taxon>Heteroderidae</taxon>
        <taxon>Heteroderinae</taxon>
        <taxon>Heterodera</taxon>
    </lineage>
</organism>
<accession>A0ABD2JYM3</accession>
<comment type="caution">
    <text evidence="1">The sequence shown here is derived from an EMBL/GenBank/DDBJ whole genome shotgun (WGS) entry which is preliminary data.</text>
</comment>
<evidence type="ECO:0000313" key="2">
    <source>
        <dbReference type="Proteomes" id="UP001620626"/>
    </source>
</evidence>
<dbReference type="Proteomes" id="UP001620626">
    <property type="component" value="Unassembled WGS sequence"/>
</dbReference>
<keyword evidence="2" id="KW-1185">Reference proteome</keyword>
<dbReference type="AlphaFoldDB" id="A0ABD2JYM3"/>
<evidence type="ECO:0000313" key="1">
    <source>
        <dbReference type="EMBL" id="KAL3095697.1"/>
    </source>
</evidence>
<dbReference type="EMBL" id="JBICBT010000876">
    <property type="protein sequence ID" value="KAL3095697.1"/>
    <property type="molecule type" value="Genomic_DNA"/>
</dbReference>
<gene>
    <name evidence="1" type="ORF">niasHT_022921</name>
</gene>